<dbReference type="InterPro" id="IPR029063">
    <property type="entry name" value="SAM-dependent_MTases_sf"/>
</dbReference>
<dbReference type="GO" id="GO:0008757">
    <property type="term" value="F:S-adenosylmethionine-dependent methyltransferase activity"/>
    <property type="evidence" value="ECO:0007669"/>
    <property type="project" value="UniProtKB-ARBA"/>
</dbReference>
<dbReference type="PANTHER" id="PTHR14614:SF156">
    <property type="entry name" value="PROTEIN-LYSINE N-METHYLTRANSFERASE EFM2"/>
    <property type="match status" value="1"/>
</dbReference>
<keyword evidence="2" id="KW-1185">Reference proteome</keyword>
<dbReference type="HOGENOM" id="CLU_049351_0_0_1"/>
<dbReference type="PANTHER" id="PTHR14614">
    <property type="entry name" value="HEPATOCELLULAR CARCINOMA-ASSOCIATED ANTIGEN"/>
    <property type="match status" value="1"/>
</dbReference>
<proteinExistence type="predicted"/>
<dbReference type="SUPFAM" id="SSF53335">
    <property type="entry name" value="S-adenosyl-L-methionine-dependent methyltransferases"/>
    <property type="match status" value="1"/>
</dbReference>
<dbReference type="Proteomes" id="UP000029964">
    <property type="component" value="Unassembled WGS sequence"/>
</dbReference>
<dbReference type="AlphaFoldDB" id="A0A086T841"/>
<dbReference type="GO" id="GO:0005829">
    <property type="term" value="C:cytosol"/>
    <property type="evidence" value="ECO:0007669"/>
    <property type="project" value="TreeGrafter"/>
</dbReference>
<name>A0A086T841_HAPC1</name>
<reference evidence="2" key="1">
    <citation type="journal article" date="2014" name="Genome Announc.">
        <title>Genome sequence and annotation of Acremonium chrysogenum, producer of the beta-lactam antibiotic cephalosporin C.</title>
        <authorList>
            <person name="Terfehr D."/>
            <person name="Dahlmann T.A."/>
            <person name="Specht T."/>
            <person name="Zadra I."/>
            <person name="Kuernsteiner H."/>
            <person name="Kueck U."/>
        </authorList>
    </citation>
    <scope>NUCLEOTIDE SEQUENCE [LARGE SCALE GENOMIC DNA]</scope>
    <source>
        <strain evidence="2">ATCC 11550 / CBS 779.69 / DSM 880 / IAM 14645 / JCM 23072 / IMI 49137</strain>
    </source>
</reference>
<comment type="caution">
    <text evidence="1">The sequence shown here is derived from an EMBL/GenBank/DDBJ whole genome shotgun (WGS) entry which is preliminary data.</text>
</comment>
<evidence type="ECO:0000313" key="1">
    <source>
        <dbReference type="EMBL" id="KFH45523.1"/>
    </source>
</evidence>
<protein>
    <submittedName>
        <fullName evidence="1">Uncharacterized protein</fullName>
    </submittedName>
</protein>
<sequence>MAPAVEDLPQMWQRPRYASLLEALQSLELSPPIWNHKRRRSDILAEQESLATQRKAAATRYLSSIISSPLAWLDDDDQREEVWARASKRMSERCGRTAMGEVVRAWPFGWDGVHVPYEPFEIVIREPALTGDSLGFKTWGSSYVLSQHLPRLGATSLFRLFDESFGEPRPDVLELGSGTGLLGLAAAALWKVPVTLSDLPGIVSNLKVNVERNASLVEARGGGPLRVGPLTWGGTGEDEVDQGLFGQPRQFKIVLAADPLYDDEHPALLASAIEEHLSLDSEARAVVMVPQRDDTTMRLRDAFKAAMVALKSPIICDEEDELAGQDDWVEDEEGGHVKCWLGVFSRRKTVGSEQIE</sequence>
<dbReference type="OrthoDB" id="433955at2759"/>
<dbReference type="Gene3D" id="3.40.50.150">
    <property type="entry name" value="Vaccinia Virus protein VP39"/>
    <property type="match status" value="1"/>
</dbReference>
<dbReference type="EMBL" id="JPKY01000031">
    <property type="protein sequence ID" value="KFH45523.1"/>
    <property type="molecule type" value="Genomic_DNA"/>
</dbReference>
<dbReference type="InterPro" id="IPR019410">
    <property type="entry name" value="Methyltransf_16"/>
</dbReference>
<evidence type="ECO:0000313" key="2">
    <source>
        <dbReference type="Proteomes" id="UP000029964"/>
    </source>
</evidence>
<accession>A0A086T841</accession>
<dbReference type="Pfam" id="PF10294">
    <property type="entry name" value="Methyltransf_16"/>
    <property type="match status" value="1"/>
</dbReference>
<dbReference type="STRING" id="857340.A0A086T841"/>
<gene>
    <name evidence="1" type="ORF">ACRE_037170</name>
</gene>
<organism evidence="1 2">
    <name type="scientific">Hapsidospora chrysogenum (strain ATCC 11550 / CBS 779.69 / DSM 880 / IAM 14645 / JCM 23072 / IMI 49137)</name>
    <name type="common">Acremonium chrysogenum</name>
    <dbReference type="NCBI Taxonomy" id="857340"/>
    <lineage>
        <taxon>Eukaryota</taxon>
        <taxon>Fungi</taxon>
        <taxon>Dikarya</taxon>
        <taxon>Ascomycota</taxon>
        <taxon>Pezizomycotina</taxon>
        <taxon>Sordariomycetes</taxon>
        <taxon>Hypocreomycetidae</taxon>
        <taxon>Hypocreales</taxon>
        <taxon>Bionectriaceae</taxon>
        <taxon>Hapsidospora</taxon>
    </lineage>
</organism>